<dbReference type="PIRSF" id="PIRSF038896">
    <property type="entry name" value="NAPE-PLD"/>
    <property type="match status" value="1"/>
</dbReference>
<dbReference type="Gene3D" id="3.60.15.10">
    <property type="entry name" value="Ribonuclease Z/Hydroxyacylglutathione hydrolase-like"/>
    <property type="match status" value="1"/>
</dbReference>
<evidence type="ECO:0000313" key="3">
    <source>
        <dbReference type="Proteomes" id="UP000310249"/>
    </source>
</evidence>
<accession>A0A5S3WVD6</accession>
<dbReference type="GO" id="GO:0008270">
    <property type="term" value="F:zinc ion binding"/>
    <property type="evidence" value="ECO:0007669"/>
    <property type="project" value="InterPro"/>
</dbReference>
<organism evidence="2 3">
    <name type="scientific">Pseudoalteromonas rubra</name>
    <dbReference type="NCBI Taxonomy" id="43658"/>
    <lineage>
        <taxon>Bacteria</taxon>
        <taxon>Pseudomonadati</taxon>
        <taxon>Pseudomonadota</taxon>
        <taxon>Gammaproteobacteria</taxon>
        <taxon>Alteromonadales</taxon>
        <taxon>Pseudoalteromonadaceae</taxon>
        <taxon>Pseudoalteromonas</taxon>
    </lineage>
</organism>
<dbReference type="AlphaFoldDB" id="A0A5S3WVD6"/>
<protein>
    <submittedName>
        <fullName evidence="2">Hydrolase</fullName>
    </submittedName>
</protein>
<reference evidence="3" key="2">
    <citation type="submission" date="2019-06" db="EMBL/GenBank/DDBJ databases">
        <title>Co-occurence of chitin degradation, pigmentation and bioactivity in marine Pseudoalteromonas.</title>
        <authorList>
            <person name="Sonnenschein E.C."/>
            <person name="Bech P.K."/>
        </authorList>
    </citation>
    <scope>NUCLEOTIDE SEQUENCE [LARGE SCALE GENOMIC DNA]</scope>
    <source>
        <strain evidence="3">S2676</strain>
    </source>
</reference>
<keyword evidence="2" id="KW-0378">Hydrolase</keyword>
<dbReference type="InterPro" id="IPR001279">
    <property type="entry name" value="Metallo-B-lactamas"/>
</dbReference>
<dbReference type="PANTHER" id="PTHR15032:SF4">
    <property type="entry name" value="N-ACYL-PHOSPHATIDYLETHANOLAMINE-HYDROLYZING PHOSPHOLIPASE D"/>
    <property type="match status" value="1"/>
</dbReference>
<dbReference type="Proteomes" id="UP000310249">
    <property type="component" value="Unassembled WGS sequence"/>
</dbReference>
<dbReference type="PANTHER" id="PTHR15032">
    <property type="entry name" value="N-ACYL-PHOSPHATIDYLETHANOLAMINE-HYDROLYZING PHOSPHOLIPASE D"/>
    <property type="match status" value="1"/>
</dbReference>
<dbReference type="GO" id="GO:0005737">
    <property type="term" value="C:cytoplasm"/>
    <property type="evidence" value="ECO:0007669"/>
    <property type="project" value="TreeGrafter"/>
</dbReference>
<comment type="caution">
    <text evidence="2">The sequence shown here is derived from an EMBL/GenBank/DDBJ whole genome shotgun (WGS) entry which is preliminary data.</text>
</comment>
<name>A0A5S3WVD6_9GAMM</name>
<gene>
    <name evidence="2" type="ORF">CWB99_01520</name>
</gene>
<evidence type="ECO:0000259" key="1">
    <source>
        <dbReference type="Pfam" id="PF12706"/>
    </source>
</evidence>
<proteinExistence type="predicted"/>
<dbReference type="EMBL" id="PNCI01000002">
    <property type="protein sequence ID" value="TMP32810.1"/>
    <property type="molecule type" value="Genomic_DNA"/>
</dbReference>
<dbReference type="GO" id="GO:0070290">
    <property type="term" value="F:N-acylphosphatidylethanolamine-specific phospholipase D activity"/>
    <property type="evidence" value="ECO:0007669"/>
    <property type="project" value="InterPro"/>
</dbReference>
<dbReference type="Pfam" id="PF12706">
    <property type="entry name" value="Lactamase_B_2"/>
    <property type="match status" value="1"/>
</dbReference>
<dbReference type="SUPFAM" id="SSF56281">
    <property type="entry name" value="Metallo-hydrolase/oxidoreductase"/>
    <property type="match status" value="1"/>
</dbReference>
<feature type="domain" description="Metallo-beta-lactamase" evidence="1">
    <location>
        <begin position="97"/>
        <end position="289"/>
    </location>
</feature>
<sequence>MISNLNAHVPSQNYQSEHFQAGRFKNLHPTMPTSLSKTLAITWRFFTETKIAAEPEHTLPVETITRAKLDALPDSGVHIIKLGHSSVLLKVNGAYWLLDPVFSERASPFSFIGPSRFHQPPISLDALPPIEKVLISHNHYDHLDKDAVKQLNAKTRQFLVPLGVEGDLVRWGIAAEKIRSFDWWQEQHEQDVMLAFTPTQHFSGRGLSDANRTLWGSWVIKTAHESLYFSGDSGYFTGFKAIGERYGPFDYTLIETGAYDNDWADIHMTPEQSVQAHLDLRGKIMVPIHNGTFDLAFHSWYDPLERVLKAAQQQGVVINTPTPGEVLTINQAYINRLWWQSLMAQASR</sequence>
<evidence type="ECO:0000313" key="2">
    <source>
        <dbReference type="EMBL" id="TMP32810.1"/>
    </source>
</evidence>
<dbReference type="OrthoDB" id="9805728at2"/>
<dbReference type="InterPro" id="IPR036866">
    <property type="entry name" value="RibonucZ/Hydroxyglut_hydro"/>
</dbReference>
<dbReference type="InterPro" id="IPR024884">
    <property type="entry name" value="NAPE-PLD"/>
</dbReference>
<reference evidence="2 3" key="1">
    <citation type="submission" date="2018-01" db="EMBL/GenBank/DDBJ databases">
        <authorList>
            <person name="Paulsen S."/>
            <person name="Gram L.K."/>
        </authorList>
    </citation>
    <scope>NUCLEOTIDE SEQUENCE [LARGE SCALE GENOMIC DNA]</scope>
    <source>
        <strain evidence="2 3">S2676</strain>
    </source>
</reference>